<gene>
    <name evidence="2" type="ORF">EZS27_020432</name>
</gene>
<feature type="transmembrane region" description="Helical" evidence="1">
    <location>
        <begin position="32"/>
        <end position="49"/>
    </location>
</feature>
<accession>A0A5J4RDS1</accession>
<keyword evidence="1" id="KW-1133">Transmembrane helix</keyword>
<evidence type="ECO:0000313" key="2">
    <source>
        <dbReference type="EMBL" id="KAA6330923.1"/>
    </source>
</evidence>
<dbReference type="Pfam" id="PF19579">
    <property type="entry name" value="FtsL_2"/>
    <property type="match status" value="1"/>
</dbReference>
<dbReference type="AlphaFoldDB" id="A0A5J4RDS1"/>
<keyword evidence="1" id="KW-0812">Transmembrane</keyword>
<protein>
    <recommendedName>
        <fullName evidence="3">Cell division protein FtsL</fullName>
    </recommendedName>
</protein>
<name>A0A5J4RDS1_9ZZZZ</name>
<organism evidence="2">
    <name type="scientific">termite gut metagenome</name>
    <dbReference type="NCBI Taxonomy" id="433724"/>
    <lineage>
        <taxon>unclassified sequences</taxon>
        <taxon>metagenomes</taxon>
        <taxon>organismal metagenomes</taxon>
    </lineage>
</organism>
<sequence>MNKKNHKKKSALRSFLLGDIWATDFLTRRIRMLSLLLIFIMFYIHNRYASQKEMSEIERLKRRLIEMRYDALNQSSELMERSRQSRIEEYISGKGSNLQTPVNPPYLIKWID</sequence>
<comment type="caution">
    <text evidence="2">The sequence shown here is derived from an EMBL/GenBank/DDBJ whole genome shotgun (WGS) entry which is preliminary data.</text>
</comment>
<evidence type="ECO:0008006" key="3">
    <source>
        <dbReference type="Google" id="ProtNLM"/>
    </source>
</evidence>
<evidence type="ECO:0000256" key="1">
    <source>
        <dbReference type="SAM" id="Phobius"/>
    </source>
</evidence>
<reference evidence="2" key="1">
    <citation type="submission" date="2019-03" db="EMBL/GenBank/DDBJ databases">
        <title>Single cell metagenomics reveals metabolic interactions within the superorganism composed of flagellate Streblomastix strix and complex community of Bacteroidetes bacteria on its surface.</title>
        <authorList>
            <person name="Treitli S.C."/>
            <person name="Kolisko M."/>
            <person name="Husnik F."/>
            <person name="Keeling P."/>
            <person name="Hampl V."/>
        </authorList>
    </citation>
    <scope>NUCLEOTIDE SEQUENCE</scope>
    <source>
        <strain evidence="2">STM</strain>
    </source>
</reference>
<proteinExistence type="predicted"/>
<dbReference type="EMBL" id="SNRY01001440">
    <property type="protein sequence ID" value="KAA6330923.1"/>
    <property type="molecule type" value="Genomic_DNA"/>
</dbReference>
<dbReference type="InterPro" id="IPR045755">
    <property type="entry name" value="FtsL-like"/>
</dbReference>
<keyword evidence="1" id="KW-0472">Membrane</keyword>